<comment type="caution">
    <text evidence="1">The sequence shown here is derived from an EMBL/GenBank/DDBJ whole genome shotgun (WGS) entry which is preliminary data.</text>
</comment>
<reference evidence="1" key="1">
    <citation type="submission" date="2019-08" db="EMBL/GenBank/DDBJ databases">
        <authorList>
            <person name="Kucharzyk K."/>
            <person name="Murdoch R.W."/>
            <person name="Higgins S."/>
            <person name="Loffler F."/>
        </authorList>
    </citation>
    <scope>NUCLEOTIDE SEQUENCE</scope>
</reference>
<proteinExistence type="predicted"/>
<name>A0A644ZX34_9ZZZZ</name>
<sequence>MYTEKYGYWTQQEKLPVFRAPKDRVLLRAPGDDSASGFDIIPFHDFPGTMLCRACKIAVFEYN</sequence>
<dbReference type="EMBL" id="VSSQ01010916">
    <property type="protein sequence ID" value="MPM45540.1"/>
    <property type="molecule type" value="Genomic_DNA"/>
</dbReference>
<accession>A0A644ZX34</accession>
<evidence type="ECO:0000313" key="1">
    <source>
        <dbReference type="EMBL" id="MPM45540.1"/>
    </source>
</evidence>
<protein>
    <submittedName>
        <fullName evidence="1">Uncharacterized protein</fullName>
    </submittedName>
</protein>
<gene>
    <name evidence="1" type="ORF">SDC9_92228</name>
</gene>
<organism evidence="1">
    <name type="scientific">bioreactor metagenome</name>
    <dbReference type="NCBI Taxonomy" id="1076179"/>
    <lineage>
        <taxon>unclassified sequences</taxon>
        <taxon>metagenomes</taxon>
        <taxon>ecological metagenomes</taxon>
    </lineage>
</organism>
<dbReference type="AlphaFoldDB" id="A0A644ZX34"/>